<protein>
    <recommendedName>
        <fullName evidence="4">Lipoprotein</fullName>
    </recommendedName>
</protein>
<dbReference type="AlphaFoldDB" id="A0A379DG64"/>
<evidence type="ECO:0008006" key="4">
    <source>
        <dbReference type="Google" id="ProtNLM"/>
    </source>
</evidence>
<feature type="chain" id="PRO_5016672828" description="Lipoprotein" evidence="1">
    <location>
        <begin position="24"/>
        <end position="309"/>
    </location>
</feature>
<evidence type="ECO:0000313" key="3">
    <source>
        <dbReference type="Proteomes" id="UP000254263"/>
    </source>
</evidence>
<accession>A0A379DG64</accession>
<sequence length="309" mass="35972">MMKKTYLLLLLLLTMLGASSCLKNDPQGWTYDNAAFGFDLMSADGKSLINPNSKQGEEWLGKIVIEYKGEKYRYEGQLVRTMRAIAERYKSFNVVMENKRYYLRFAEFQPVYKEKQSIKLTLPNGQVKEIQFVHYAEAGKLISKVWYDGKETAGDRIVKIVTDPYLKEGEKEIPLPMYVYVASRFIIKAPNLPKEYENMQIQYKEKVYKLGEKPQKDGDKLFFDKEIGKLIPLVFEDCIYFKFGPFYPENSVTKGQLKVENGSNKIAVEFSCYYDKDGKFFYEAYPLLYDGPQPRKLYFKNGPLVILPL</sequence>
<evidence type="ECO:0000313" key="2">
    <source>
        <dbReference type="EMBL" id="SUB77388.1"/>
    </source>
</evidence>
<dbReference type="Proteomes" id="UP000254263">
    <property type="component" value="Unassembled WGS sequence"/>
</dbReference>
<keyword evidence="1" id="KW-0732">Signal</keyword>
<organism evidence="2 3">
    <name type="scientific">Porphyromonas macacae</name>
    <dbReference type="NCBI Taxonomy" id="28115"/>
    <lineage>
        <taxon>Bacteria</taxon>
        <taxon>Pseudomonadati</taxon>
        <taxon>Bacteroidota</taxon>
        <taxon>Bacteroidia</taxon>
        <taxon>Bacteroidales</taxon>
        <taxon>Porphyromonadaceae</taxon>
        <taxon>Porphyromonas</taxon>
    </lineage>
</organism>
<evidence type="ECO:0000256" key="1">
    <source>
        <dbReference type="SAM" id="SignalP"/>
    </source>
</evidence>
<proteinExistence type="predicted"/>
<dbReference type="EMBL" id="UGTI01000001">
    <property type="protein sequence ID" value="SUB77388.1"/>
    <property type="molecule type" value="Genomic_DNA"/>
</dbReference>
<dbReference type="RefSeq" id="WP_025079562.1">
    <property type="nucleotide sequence ID" value="NZ_UGTI01000001.1"/>
</dbReference>
<dbReference type="PROSITE" id="PS51257">
    <property type="entry name" value="PROKAR_LIPOPROTEIN"/>
    <property type="match status" value="1"/>
</dbReference>
<gene>
    <name evidence="2" type="ORF">NCTC13100_00510</name>
</gene>
<name>A0A379DG64_9PORP</name>
<feature type="signal peptide" evidence="1">
    <location>
        <begin position="1"/>
        <end position="23"/>
    </location>
</feature>
<reference evidence="2 3" key="1">
    <citation type="submission" date="2018-06" db="EMBL/GenBank/DDBJ databases">
        <authorList>
            <consortium name="Pathogen Informatics"/>
            <person name="Doyle S."/>
        </authorList>
    </citation>
    <scope>NUCLEOTIDE SEQUENCE [LARGE SCALE GENOMIC DNA]</scope>
    <source>
        <strain evidence="2 3">NCTC13100</strain>
    </source>
</reference>